<evidence type="ECO:0000313" key="1">
    <source>
        <dbReference type="EMBL" id="KAF9888617.1"/>
    </source>
</evidence>
<dbReference type="GO" id="GO:0006631">
    <property type="term" value="P:fatty acid metabolic process"/>
    <property type="evidence" value="ECO:0007669"/>
    <property type="project" value="InterPro"/>
</dbReference>
<dbReference type="EMBL" id="VCAU01000045">
    <property type="protein sequence ID" value="KAF9888617.1"/>
    <property type="molecule type" value="Genomic_DNA"/>
</dbReference>
<dbReference type="InterPro" id="IPR010354">
    <property type="entry name" value="Oleate_hydratase"/>
</dbReference>
<keyword evidence="2" id="KW-1185">Reference proteome</keyword>
<dbReference type="PANTHER" id="PTHR37417:SF2">
    <property type="entry name" value="67 KDA MYOSIN-CROSS-REACTIVE ANTIGEN FAMILY PROTEIN (AFU_ORTHOLOGUE AFUA_5G09970)"/>
    <property type="match status" value="1"/>
</dbReference>
<dbReference type="GO" id="GO:0050151">
    <property type="term" value="F:oleate hydratase activity"/>
    <property type="evidence" value="ECO:0007669"/>
    <property type="project" value="InterPro"/>
</dbReference>
<dbReference type="AlphaFoldDB" id="A0AAD4CN46"/>
<dbReference type="InterPro" id="IPR036188">
    <property type="entry name" value="FAD/NAD-bd_sf"/>
</dbReference>
<reference evidence="1" key="2">
    <citation type="submission" date="2020-02" db="EMBL/GenBank/DDBJ databases">
        <authorList>
            <person name="Gilchrist C.L.M."/>
            <person name="Chooi Y.-H."/>
        </authorList>
    </citation>
    <scope>NUCLEOTIDE SEQUENCE</scope>
    <source>
        <strain evidence="1">MST-FP2251</strain>
    </source>
</reference>
<name>A0AAD4CN46_ASPNN</name>
<dbReference type="Gene3D" id="3.50.50.60">
    <property type="entry name" value="FAD/NAD(P)-binding domain"/>
    <property type="match status" value="2"/>
</dbReference>
<proteinExistence type="predicted"/>
<evidence type="ECO:0008006" key="3">
    <source>
        <dbReference type="Google" id="ProtNLM"/>
    </source>
</evidence>
<accession>A0AAD4CN46</accession>
<dbReference type="Proteomes" id="UP001194746">
    <property type="component" value="Unassembled WGS sequence"/>
</dbReference>
<dbReference type="PANTHER" id="PTHR37417">
    <property type="entry name" value="67 KDA MYOSIN-CROSS-REACTIVE ANTIGEN FAMILY PROTEIN (AFU_ORTHOLOGUE AFUA_5G09970)"/>
    <property type="match status" value="1"/>
</dbReference>
<dbReference type="Gene3D" id="3.30.9.80">
    <property type="match status" value="1"/>
</dbReference>
<sequence length="543" mass="60786">MSPAKPPPRDRRNPNTIHAWILGSGLPSITAAVHLIKEAKVPASHVHILEKLSTPGGGTVSSGDATNGYDFCAGGMPQFNDVCVEELLSKVPSRERPGKTALEDILQFNEKHEDLKELSHTRFLSHKSYGLARTDPKKVNLGLRDRVDLFMLAAKTEKSLGRTRINEYFSESFFKSNYWLMLATTFGFQPWHSAAELRRVISRFMHDIHRLNYPRPLDRCLHNRHEGIISPATQFLVSAGVDFRLDTTVTDIVTEAHPDSPQCWVSEIHTIKDTQQHECLIPITPDDIVFVSLGSMRSGATSGTNISPPSMELIEIEKDLDENWLLWLELSTKDTRFGNAYNFCTRMVESRFVSFTITLKTHEFLTRFAQLTGDKPGTGYFVTIKDSKWLLSLAVPQQPVFPGQPADVDVVWGYALYPEHKGNFVNKRMLDCSGEEVMTEILHQLQFPVERMLRDSITIPCVVPRATATLLPRTCGDRPPVIPKGLENLALIGQFVDIPDEPVVAMEYAVRGAQIGVNALMGLDRDLKKGKKISAINLMGLNS</sequence>
<dbReference type="Pfam" id="PF06100">
    <property type="entry name" value="MCRA"/>
    <property type="match status" value="1"/>
</dbReference>
<evidence type="ECO:0000313" key="2">
    <source>
        <dbReference type="Proteomes" id="UP001194746"/>
    </source>
</evidence>
<gene>
    <name evidence="1" type="ORF">FE257_008549</name>
</gene>
<dbReference type="GO" id="GO:0071949">
    <property type="term" value="F:FAD binding"/>
    <property type="evidence" value="ECO:0007669"/>
    <property type="project" value="InterPro"/>
</dbReference>
<comment type="caution">
    <text evidence="1">The sequence shown here is derived from an EMBL/GenBank/DDBJ whole genome shotgun (WGS) entry which is preliminary data.</text>
</comment>
<organism evidence="1 2">
    <name type="scientific">Aspergillus nanangensis</name>
    <dbReference type="NCBI Taxonomy" id="2582783"/>
    <lineage>
        <taxon>Eukaryota</taxon>
        <taxon>Fungi</taxon>
        <taxon>Dikarya</taxon>
        <taxon>Ascomycota</taxon>
        <taxon>Pezizomycotina</taxon>
        <taxon>Eurotiomycetes</taxon>
        <taxon>Eurotiomycetidae</taxon>
        <taxon>Eurotiales</taxon>
        <taxon>Aspergillaceae</taxon>
        <taxon>Aspergillus</taxon>
        <taxon>Aspergillus subgen. Circumdati</taxon>
    </lineage>
</organism>
<protein>
    <recommendedName>
        <fullName evidence="3">67 kDa myosin-cross-reactive antigen family protein</fullName>
    </recommendedName>
</protein>
<dbReference type="SUPFAM" id="SSF51905">
    <property type="entry name" value="FAD/NAD(P)-binding domain"/>
    <property type="match status" value="1"/>
</dbReference>
<reference evidence="1" key="1">
    <citation type="journal article" date="2019" name="Beilstein J. Org. Chem.">
        <title>Nanangenines: drimane sesquiterpenoids as the dominant metabolite cohort of a novel Australian fungus, Aspergillus nanangensis.</title>
        <authorList>
            <person name="Lacey H.J."/>
            <person name="Gilchrist C.L.M."/>
            <person name="Crombie A."/>
            <person name="Kalaitzis J.A."/>
            <person name="Vuong D."/>
            <person name="Rutledge P.J."/>
            <person name="Turner P."/>
            <person name="Pitt J.I."/>
            <person name="Lacey E."/>
            <person name="Chooi Y.H."/>
            <person name="Piggott A.M."/>
        </authorList>
    </citation>
    <scope>NUCLEOTIDE SEQUENCE</scope>
    <source>
        <strain evidence="1">MST-FP2251</strain>
    </source>
</reference>